<dbReference type="Proteomes" id="UP000316882">
    <property type="component" value="Unassembled WGS sequence"/>
</dbReference>
<sequence length="130" mass="15061">MFLEIEHIELASFLSRLVEIIKSNQEAIVQLLDSKGRYSSCKFPENEKTFFQFVTTISPEMYVIGSTGDDFKTIVEDYVVRKPKSEFEILWRLSSLVKDIMTFTSSEVCPQCNSDHLRILADINNEREIV</sequence>
<protein>
    <submittedName>
        <fullName evidence="1">Uncharacterized protein</fullName>
    </submittedName>
</protein>
<name>A0A4Y3PWP8_BREPA</name>
<evidence type="ECO:0000313" key="1">
    <source>
        <dbReference type="EMBL" id="GEB35939.1"/>
    </source>
</evidence>
<evidence type="ECO:0000313" key="2">
    <source>
        <dbReference type="Proteomes" id="UP000316882"/>
    </source>
</evidence>
<proteinExistence type="predicted"/>
<keyword evidence="2" id="KW-1185">Reference proteome</keyword>
<reference evidence="1 2" key="1">
    <citation type="submission" date="2019-06" db="EMBL/GenBank/DDBJ databases">
        <title>Whole genome shotgun sequence of Brevibacillus parabrevis NBRC 12334.</title>
        <authorList>
            <person name="Hosoyama A."/>
            <person name="Uohara A."/>
            <person name="Ohji S."/>
            <person name="Ichikawa N."/>
        </authorList>
    </citation>
    <scope>NUCLEOTIDE SEQUENCE [LARGE SCALE GENOMIC DNA]</scope>
    <source>
        <strain evidence="1 2">NBRC 12334</strain>
    </source>
</reference>
<dbReference type="AlphaFoldDB" id="A0A4Y3PWP8"/>
<accession>A0A4Y3PWP8</accession>
<dbReference type="EMBL" id="BJMH01000082">
    <property type="protein sequence ID" value="GEB35939.1"/>
    <property type="molecule type" value="Genomic_DNA"/>
</dbReference>
<comment type="caution">
    <text evidence="1">The sequence shown here is derived from an EMBL/GenBank/DDBJ whole genome shotgun (WGS) entry which is preliminary data.</text>
</comment>
<organism evidence="1 2">
    <name type="scientific">Brevibacillus parabrevis</name>
    <dbReference type="NCBI Taxonomy" id="54914"/>
    <lineage>
        <taxon>Bacteria</taxon>
        <taxon>Bacillati</taxon>
        <taxon>Bacillota</taxon>
        <taxon>Bacilli</taxon>
        <taxon>Bacillales</taxon>
        <taxon>Paenibacillaceae</taxon>
        <taxon>Brevibacillus</taxon>
    </lineage>
</organism>
<gene>
    <name evidence="1" type="ORF">BPA01_55190</name>
</gene>